<keyword evidence="1" id="KW-1133">Transmembrane helix</keyword>
<dbReference type="PANTHER" id="PTHR32063:SF16">
    <property type="entry name" value="CATION EFFLUX SYSTEM (ACRB_ACRD_ACRF FAMILY)"/>
    <property type="match status" value="1"/>
</dbReference>
<proteinExistence type="predicted"/>
<dbReference type="Gene3D" id="3.30.70.1430">
    <property type="entry name" value="Multidrug efflux transporter AcrB pore domain"/>
    <property type="match status" value="2"/>
</dbReference>
<feature type="transmembrane region" description="Helical" evidence="1">
    <location>
        <begin position="490"/>
        <end position="511"/>
    </location>
</feature>
<name>A0A8J2BMF1_9BACT</name>
<dbReference type="PRINTS" id="PR00702">
    <property type="entry name" value="ACRIFLAVINRP"/>
</dbReference>
<dbReference type="PANTHER" id="PTHR32063">
    <property type="match status" value="1"/>
</dbReference>
<feature type="transmembrane region" description="Helical" evidence="1">
    <location>
        <begin position="410"/>
        <end position="434"/>
    </location>
</feature>
<dbReference type="EMBL" id="CAJNOB010000042">
    <property type="protein sequence ID" value="CAF0702078.1"/>
    <property type="molecule type" value="Genomic_DNA"/>
</dbReference>
<feature type="transmembrane region" description="Helical" evidence="1">
    <location>
        <begin position="455"/>
        <end position="478"/>
    </location>
</feature>
<dbReference type="GO" id="GO:0042910">
    <property type="term" value="F:xenobiotic transmembrane transporter activity"/>
    <property type="evidence" value="ECO:0007669"/>
    <property type="project" value="TreeGrafter"/>
</dbReference>
<accession>A0A8J2BMF1</accession>
<sequence>MTSDRDISPSYNPLFGLIRFFTESKVTPLLIIASVVLGYLALVPLPREEEPQIVVPIFDVFVAFPGATPEEIQKRIIDLGERKFWEISGVEYVYSTAEPSGALFIVRFRVGEDMEKSLIKLYTKVYSNLDYLPPGASVPLIKQRSIDDVPILAMTFYSRDRTPMELRRIVASVRDKINAIPNVSETTIIGGRKRVFHVFFDVDKLREHFITPLDLVRHIQGTNVRRPSGRLETRPTEVEAEADSFVTQKEDLENVVVGVSGGNVVRLKDVAAVVDGPDEEERRVTFCWGPKGPKDAVKSPVSAVTLAIAKRRGSNATELSGKILQAVSQLRGTVIPEDVRFVVTRNYGETAAEKANELLFHMGLAVFGVGLLIALSLGIRASAVVMIAIPTTMGLTLLTFHMFGFTINRVTLFALIFTIGILVDDPIVGVENIVRHMHLPNSRGKGRFDLVSSAVNEIVSPLILATLAVIAAILPMASVGGLMGPYMRPIPIGASAAMIFSLFVSLSVTPWAAARFLRSYRERKKHQREDIWTRIYRVYMGPLIYSQLWRNVFFLTVVLLLLASVGLVFLRLVRVKMLPFDNKNEFQVVLNMPEGTSLEVTEQVLWRMAAFL</sequence>
<dbReference type="AlphaFoldDB" id="A0A8J2BMF1"/>
<dbReference type="InterPro" id="IPR027463">
    <property type="entry name" value="AcrB_DN_DC_subdom"/>
</dbReference>
<feature type="transmembrane region" description="Helical" evidence="1">
    <location>
        <begin position="384"/>
        <end position="404"/>
    </location>
</feature>
<gene>
    <name evidence="2" type="ORF">MPNT_470001</name>
</gene>
<dbReference type="Proteomes" id="UP000663859">
    <property type="component" value="Unassembled WGS sequence"/>
</dbReference>
<dbReference type="InterPro" id="IPR001036">
    <property type="entry name" value="Acrflvin-R"/>
</dbReference>
<keyword evidence="3" id="KW-1185">Reference proteome</keyword>
<dbReference type="Gene3D" id="1.20.1640.10">
    <property type="entry name" value="Multidrug efflux transporter AcrB transmembrane domain"/>
    <property type="match status" value="2"/>
</dbReference>
<keyword evidence="1" id="KW-0472">Membrane</keyword>
<keyword evidence="1" id="KW-0812">Transmembrane</keyword>
<dbReference type="SUPFAM" id="SSF82693">
    <property type="entry name" value="Multidrug efflux transporter AcrB pore domain, PN1, PN2, PC1 and PC2 subdomains"/>
    <property type="match status" value="2"/>
</dbReference>
<feature type="transmembrane region" description="Helical" evidence="1">
    <location>
        <begin position="554"/>
        <end position="573"/>
    </location>
</feature>
<dbReference type="Pfam" id="PF00873">
    <property type="entry name" value="ACR_tran"/>
    <property type="match status" value="1"/>
</dbReference>
<evidence type="ECO:0000256" key="1">
    <source>
        <dbReference type="SAM" id="Phobius"/>
    </source>
</evidence>
<evidence type="ECO:0000313" key="2">
    <source>
        <dbReference type="EMBL" id="CAF0702078.1"/>
    </source>
</evidence>
<dbReference type="SUPFAM" id="SSF82714">
    <property type="entry name" value="Multidrug efflux transporter AcrB TolC docking domain, DN and DC subdomains"/>
    <property type="match status" value="1"/>
</dbReference>
<organism evidence="2 3">
    <name type="scientific">Candidatus Methylacidithermus pantelleriae</name>
    <dbReference type="NCBI Taxonomy" id="2744239"/>
    <lineage>
        <taxon>Bacteria</taxon>
        <taxon>Pseudomonadati</taxon>
        <taxon>Verrucomicrobiota</taxon>
        <taxon>Methylacidiphilae</taxon>
        <taxon>Methylacidiphilales</taxon>
        <taxon>Methylacidiphilaceae</taxon>
        <taxon>Candidatus Methylacidithermus</taxon>
    </lineage>
</organism>
<evidence type="ECO:0008006" key="4">
    <source>
        <dbReference type="Google" id="ProtNLM"/>
    </source>
</evidence>
<dbReference type="GO" id="GO:0005886">
    <property type="term" value="C:plasma membrane"/>
    <property type="evidence" value="ECO:0007669"/>
    <property type="project" value="TreeGrafter"/>
</dbReference>
<evidence type="ECO:0000313" key="3">
    <source>
        <dbReference type="Proteomes" id="UP000663859"/>
    </source>
</evidence>
<comment type="caution">
    <text evidence="2">The sequence shown here is derived from an EMBL/GenBank/DDBJ whole genome shotgun (WGS) entry which is preliminary data.</text>
</comment>
<reference evidence="2" key="1">
    <citation type="submission" date="2021-02" db="EMBL/GenBank/DDBJ databases">
        <authorList>
            <person name="Cremers G."/>
            <person name="Picone N."/>
        </authorList>
    </citation>
    <scope>NUCLEOTIDE SEQUENCE</scope>
    <source>
        <strain evidence="2">PQ17</strain>
    </source>
</reference>
<feature type="transmembrane region" description="Helical" evidence="1">
    <location>
        <begin position="358"/>
        <end position="377"/>
    </location>
</feature>
<protein>
    <recommendedName>
        <fullName evidence="4">Efflux RND transporter permease subunit</fullName>
    </recommendedName>
</protein>
<dbReference type="SUPFAM" id="SSF82866">
    <property type="entry name" value="Multidrug efflux transporter AcrB transmembrane domain"/>
    <property type="match status" value="1"/>
</dbReference>
<dbReference type="Gene3D" id="3.30.2090.10">
    <property type="entry name" value="Multidrug efflux transporter AcrB TolC docking domain, DN and DC subdomains"/>
    <property type="match status" value="1"/>
</dbReference>
<dbReference type="Gene3D" id="3.30.70.1320">
    <property type="entry name" value="Multidrug efflux transporter AcrB pore domain like"/>
    <property type="match status" value="1"/>
</dbReference>